<dbReference type="AlphaFoldDB" id="A0A1D8AYH4"/>
<evidence type="ECO:0000256" key="6">
    <source>
        <dbReference type="SAM" id="MobiDB-lite"/>
    </source>
</evidence>
<dbReference type="STRING" id="1838286.Verru16b_03018"/>
<organism evidence="8 9">
    <name type="scientific">Lacunisphaera limnophila</name>
    <dbReference type="NCBI Taxonomy" id="1838286"/>
    <lineage>
        <taxon>Bacteria</taxon>
        <taxon>Pseudomonadati</taxon>
        <taxon>Verrucomicrobiota</taxon>
        <taxon>Opitutia</taxon>
        <taxon>Opitutales</taxon>
        <taxon>Opitutaceae</taxon>
        <taxon>Lacunisphaera</taxon>
    </lineage>
</organism>
<dbReference type="PANTHER" id="PTHR21392:SF0">
    <property type="entry name" value="TRNA-URIDINE AMINOCARBOXYPROPYLTRANSFERASE 2"/>
    <property type="match status" value="1"/>
</dbReference>
<dbReference type="InterPro" id="IPR039262">
    <property type="entry name" value="DTWD2/TAPT"/>
</dbReference>
<evidence type="ECO:0000313" key="9">
    <source>
        <dbReference type="Proteomes" id="UP000095228"/>
    </source>
</evidence>
<dbReference type="KEGG" id="obg:Verru16b_03018"/>
<feature type="region of interest" description="Disordered" evidence="6">
    <location>
        <begin position="209"/>
        <end position="250"/>
    </location>
</feature>
<gene>
    <name evidence="8" type="ORF">Verru16b_03018</name>
</gene>
<dbReference type="Pfam" id="PF03942">
    <property type="entry name" value="DTW"/>
    <property type="match status" value="1"/>
</dbReference>
<keyword evidence="2" id="KW-0808">Transferase</keyword>
<evidence type="ECO:0000313" key="8">
    <source>
        <dbReference type="EMBL" id="AOS45927.1"/>
    </source>
</evidence>
<dbReference type="EC" id="2.5.1.25" evidence="1"/>
<dbReference type="PANTHER" id="PTHR21392">
    <property type="entry name" value="TRNA-URIDINE AMINOCARBOXYPROPYLTRANSFERASE 2"/>
    <property type="match status" value="1"/>
</dbReference>
<evidence type="ECO:0000256" key="4">
    <source>
        <dbReference type="ARBA" id="ARBA00022694"/>
    </source>
</evidence>
<name>A0A1D8AYH4_9BACT</name>
<dbReference type="Proteomes" id="UP000095228">
    <property type="component" value="Chromosome"/>
</dbReference>
<keyword evidence="9" id="KW-1185">Reference proteome</keyword>
<keyword evidence="3" id="KW-0949">S-adenosyl-L-methionine</keyword>
<reference evidence="8 9" key="1">
    <citation type="submission" date="2016-06" db="EMBL/GenBank/DDBJ databases">
        <title>Three novel species with peptidoglycan cell walls form the new genus Lacunisphaera gen. nov. in the family Opitutaceae of the verrucomicrobial subdivision 4.</title>
        <authorList>
            <person name="Rast P."/>
            <person name="Gloeckner I."/>
            <person name="Jogler M."/>
            <person name="Boedeker C."/>
            <person name="Jeske O."/>
            <person name="Wiegand S."/>
            <person name="Reinhardt R."/>
            <person name="Schumann P."/>
            <person name="Rohde M."/>
            <person name="Spring S."/>
            <person name="Gloeckner F.O."/>
            <person name="Jogler C."/>
        </authorList>
    </citation>
    <scope>NUCLEOTIDE SEQUENCE [LARGE SCALE GENOMIC DNA]</scope>
    <source>
        <strain evidence="8 9">IG16b</strain>
    </source>
</reference>
<evidence type="ECO:0000256" key="1">
    <source>
        <dbReference type="ARBA" id="ARBA00012386"/>
    </source>
</evidence>
<evidence type="ECO:0000259" key="7">
    <source>
        <dbReference type="SMART" id="SM01144"/>
    </source>
</evidence>
<evidence type="ECO:0000256" key="3">
    <source>
        <dbReference type="ARBA" id="ARBA00022691"/>
    </source>
</evidence>
<dbReference type="OrthoDB" id="268835at2"/>
<evidence type="ECO:0000256" key="5">
    <source>
        <dbReference type="ARBA" id="ARBA00034489"/>
    </source>
</evidence>
<feature type="domain" description="DTW" evidence="7">
    <location>
        <begin position="1"/>
        <end position="207"/>
    </location>
</feature>
<dbReference type="EMBL" id="CP016094">
    <property type="protein sequence ID" value="AOS45927.1"/>
    <property type="molecule type" value="Genomic_DNA"/>
</dbReference>
<dbReference type="SMART" id="SM01144">
    <property type="entry name" value="DTW"/>
    <property type="match status" value="1"/>
</dbReference>
<evidence type="ECO:0000256" key="2">
    <source>
        <dbReference type="ARBA" id="ARBA00022679"/>
    </source>
</evidence>
<sequence length="250" mass="28626">MRVMCYKCYLPRQHCWCGSITPMPTRTKFVILMHPYEFKRIKANTGRLTHLCLADSELYIGESFDGHEAVQALINDPRNLPVLLYPGREALNLSEPRPGNGPLAEFTAQLAERRLVVFLLDATWRLVRPMLRTSLSLQRLPRIMFSGAAPSRYIIKRQPEPGCLSTLEATHELLLTLDRAGLDHYALPEQMLTLFQRMQEFQIQRTAENRRLGIRRHARKEPKDGAPPPRSAAPKRRRIFPKGPPPATVV</sequence>
<dbReference type="GO" id="GO:0008033">
    <property type="term" value="P:tRNA processing"/>
    <property type="evidence" value="ECO:0007669"/>
    <property type="project" value="UniProtKB-KW"/>
</dbReference>
<accession>A0A1D8AYH4</accession>
<dbReference type="InterPro" id="IPR005636">
    <property type="entry name" value="DTW"/>
</dbReference>
<dbReference type="GO" id="GO:0016432">
    <property type="term" value="F:tRNA-uridine aminocarboxypropyltransferase activity"/>
    <property type="evidence" value="ECO:0007669"/>
    <property type="project" value="UniProtKB-EC"/>
</dbReference>
<protein>
    <recommendedName>
        <fullName evidence="1">tRNA-uridine aminocarboxypropyltransferase</fullName>
        <ecNumber evidence="1">2.5.1.25</ecNumber>
    </recommendedName>
</protein>
<comment type="similarity">
    <text evidence="5">Belongs to the TDD superfamily. DTWD2 family.</text>
</comment>
<proteinExistence type="inferred from homology"/>
<dbReference type="RefSeq" id="WP_069963024.1">
    <property type="nucleotide sequence ID" value="NZ_CP016094.1"/>
</dbReference>
<keyword evidence="4" id="KW-0819">tRNA processing</keyword>